<keyword evidence="2 6" id="KW-0813">Transport</keyword>
<dbReference type="InterPro" id="IPR030182">
    <property type="entry name" value="PUP_plant"/>
</dbReference>
<evidence type="ECO:0000256" key="3">
    <source>
        <dbReference type="ARBA" id="ARBA00022692"/>
    </source>
</evidence>
<keyword evidence="4 6" id="KW-1133">Transmembrane helix</keyword>
<organism evidence="7 8">
    <name type="scientific">Colocasia esculenta</name>
    <name type="common">Wild taro</name>
    <name type="synonym">Arum esculentum</name>
    <dbReference type="NCBI Taxonomy" id="4460"/>
    <lineage>
        <taxon>Eukaryota</taxon>
        <taxon>Viridiplantae</taxon>
        <taxon>Streptophyta</taxon>
        <taxon>Embryophyta</taxon>
        <taxon>Tracheophyta</taxon>
        <taxon>Spermatophyta</taxon>
        <taxon>Magnoliopsida</taxon>
        <taxon>Liliopsida</taxon>
        <taxon>Araceae</taxon>
        <taxon>Aroideae</taxon>
        <taxon>Colocasieae</taxon>
        <taxon>Colocasia</taxon>
    </lineage>
</organism>
<evidence type="ECO:0000313" key="7">
    <source>
        <dbReference type="EMBL" id="MQL91922.1"/>
    </source>
</evidence>
<feature type="transmembrane region" description="Helical" evidence="6">
    <location>
        <begin position="288"/>
        <end position="309"/>
    </location>
</feature>
<evidence type="ECO:0000256" key="1">
    <source>
        <dbReference type="ARBA" id="ARBA00006213"/>
    </source>
</evidence>
<dbReference type="GO" id="GO:0015211">
    <property type="term" value="F:purine nucleoside transmembrane transporter activity"/>
    <property type="evidence" value="ECO:0007669"/>
    <property type="project" value="UniProtKB-UniRule"/>
</dbReference>
<reference evidence="7" key="1">
    <citation type="submission" date="2017-07" db="EMBL/GenBank/DDBJ databases">
        <title>Taro Niue Genome Assembly and Annotation.</title>
        <authorList>
            <person name="Atibalentja N."/>
            <person name="Keating K."/>
            <person name="Fields C.J."/>
        </authorList>
    </citation>
    <scope>NUCLEOTIDE SEQUENCE</scope>
    <source>
        <strain evidence="7">Niue_2</strain>
        <tissue evidence="7">Leaf</tissue>
    </source>
</reference>
<feature type="transmembrane region" description="Helical" evidence="6">
    <location>
        <begin position="88"/>
        <end position="110"/>
    </location>
</feature>
<dbReference type="EMBL" id="NMUH01001392">
    <property type="protein sequence ID" value="MQL91922.1"/>
    <property type="molecule type" value="Genomic_DNA"/>
</dbReference>
<sequence>MDVRSPLPGEEEKAATALRRTLLFLSIAIMAVGGGGGPLVARIYFLHGGARLWLSSLLQTVAFPILLMPLSISYIRHRRRGDARIFSLTGRAAAACLGLGLLMALGGYMYGYGSAALPASTSTILISSQLAFTATFAFFLVKQRFTAYSVNAVVLLVIAVVALGLQASGERPDGVSRRRYYLGFATMLGAAVLVGLMTPLVELTRLKMRRKKISYVLVMEMQLIISISSSAFSAMAMLINKDFQAIPREAKAFGLGGTKYYLVLVASSIFWQLMNLGLLGVVFCSSALLASIVATTLLPVGEILPVFLLHEKFNGWKAIAMVLAVWGFVSHLYGEHRENKTRNDQTTVEELQELELPAAP</sequence>
<feature type="transmembrane region" description="Helical" evidence="6">
    <location>
        <begin position="148"/>
        <end position="168"/>
    </location>
</feature>
<feature type="transmembrane region" description="Helical" evidence="6">
    <location>
        <begin position="21"/>
        <end position="45"/>
    </location>
</feature>
<feature type="transmembrane region" description="Helical" evidence="6">
    <location>
        <begin position="315"/>
        <end position="333"/>
    </location>
</feature>
<feature type="transmembrane region" description="Helical" evidence="6">
    <location>
        <begin position="260"/>
        <end position="281"/>
    </location>
</feature>
<dbReference type="GO" id="GO:0016020">
    <property type="term" value="C:membrane"/>
    <property type="evidence" value="ECO:0007669"/>
    <property type="project" value="UniProtKB-SubCell"/>
</dbReference>
<proteinExistence type="inferred from homology"/>
<keyword evidence="8" id="KW-1185">Reference proteome</keyword>
<protein>
    <recommendedName>
        <fullName evidence="6">Probable purine permease</fullName>
    </recommendedName>
</protein>
<dbReference type="PANTHER" id="PTHR31376">
    <property type="entry name" value="OS09G0467300 PROTEIN-RELATED"/>
    <property type="match status" value="1"/>
</dbReference>
<evidence type="ECO:0000256" key="4">
    <source>
        <dbReference type="ARBA" id="ARBA00022989"/>
    </source>
</evidence>
<keyword evidence="3 6" id="KW-0812">Transmembrane</keyword>
<feature type="transmembrane region" description="Helical" evidence="6">
    <location>
        <begin position="122"/>
        <end position="141"/>
    </location>
</feature>
<dbReference type="GO" id="GO:0005345">
    <property type="term" value="F:purine nucleobase transmembrane transporter activity"/>
    <property type="evidence" value="ECO:0007669"/>
    <property type="project" value="UniProtKB-UniRule"/>
</dbReference>
<evidence type="ECO:0000256" key="6">
    <source>
        <dbReference type="RuleBase" id="RU368015"/>
    </source>
</evidence>
<evidence type="ECO:0000313" key="8">
    <source>
        <dbReference type="Proteomes" id="UP000652761"/>
    </source>
</evidence>
<dbReference type="PANTHER" id="PTHR31376:SF105">
    <property type="entry name" value="PURINE PERMEASE-RELATED"/>
    <property type="match status" value="1"/>
</dbReference>
<feature type="transmembrane region" description="Helical" evidence="6">
    <location>
        <begin position="57"/>
        <end position="76"/>
    </location>
</feature>
<accession>A0A843V0L4</accession>
<comment type="caution">
    <text evidence="7">The sequence shown here is derived from an EMBL/GenBank/DDBJ whole genome shotgun (WGS) entry which is preliminary data.</text>
</comment>
<comment type="subcellular location">
    <subcellularLocation>
        <location evidence="6">Membrane</location>
        <topology evidence="6">Multi-pass membrane protein</topology>
    </subcellularLocation>
</comment>
<name>A0A843V0L4_COLES</name>
<keyword evidence="5 6" id="KW-0472">Membrane</keyword>
<dbReference type="Proteomes" id="UP000652761">
    <property type="component" value="Unassembled WGS sequence"/>
</dbReference>
<feature type="transmembrane region" description="Helical" evidence="6">
    <location>
        <begin position="180"/>
        <end position="201"/>
    </location>
</feature>
<feature type="transmembrane region" description="Helical" evidence="6">
    <location>
        <begin position="213"/>
        <end position="240"/>
    </location>
</feature>
<evidence type="ECO:0000256" key="5">
    <source>
        <dbReference type="ARBA" id="ARBA00023136"/>
    </source>
</evidence>
<gene>
    <name evidence="7" type="ORF">Taro_024539</name>
</gene>
<dbReference type="Pfam" id="PF16913">
    <property type="entry name" value="PUNUT"/>
    <property type="match status" value="1"/>
</dbReference>
<dbReference type="OrthoDB" id="1865379at2759"/>
<evidence type="ECO:0000256" key="2">
    <source>
        <dbReference type="ARBA" id="ARBA00022448"/>
    </source>
</evidence>
<comment type="similarity">
    <text evidence="1 6">Belongs to the purine permeases (TC 2.A.7.14) family.</text>
</comment>
<dbReference type="AlphaFoldDB" id="A0A843V0L4"/>